<gene>
    <name evidence="1" type="ORF">CAP_2211</name>
</gene>
<dbReference type="EMBL" id="ASRX01000017">
    <property type="protein sequence ID" value="EYF06333.1"/>
    <property type="molecule type" value="Genomic_DNA"/>
</dbReference>
<organism evidence="1 2">
    <name type="scientific">Chondromyces apiculatus DSM 436</name>
    <dbReference type="NCBI Taxonomy" id="1192034"/>
    <lineage>
        <taxon>Bacteria</taxon>
        <taxon>Pseudomonadati</taxon>
        <taxon>Myxococcota</taxon>
        <taxon>Polyangia</taxon>
        <taxon>Polyangiales</taxon>
        <taxon>Polyangiaceae</taxon>
        <taxon>Chondromyces</taxon>
    </lineage>
</organism>
<dbReference type="STRING" id="1192034.CAP_2211"/>
<dbReference type="RefSeq" id="WP_044240525.1">
    <property type="nucleotide sequence ID" value="NZ_ASRX01000017.1"/>
</dbReference>
<keyword evidence="2" id="KW-1185">Reference proteome</keyword>
<accession>A0A017TAM3</accession>
<proteinExistence type="predicted"/>
<name>A0A017TAM3_9BACT</name>
<reference evidence="1 2" key="1">
    <citation type="submission" date="2013-05" db="EMBL/GenBank/DDBJ databases">
        <title>Genome assembly of Chondromyces apiculatus DSM 436.</title>
        <authorList>
            <person name="Sharma G."/>
            <person name="Khatri I."/>
            <person name="Kaur C."/>
            <person name="Mayilraj S."/>
            <person name="Subramanian S."/>
        </authorList>
    </citation>
    <scope>NUCLEOTIDE SEQUENCE [LARGE SCALE GENOMIC DNA]</scope>
    <source>
        <strain evidence="1 2">DSM 436</strain>
    </source>
</reference>
<dbReference type="AlphaFoldDB" id="A0A017TAM3"/>
<evidence type="ECO:0000313" key="2">
    <source>
        <dbReference type="Proteomes" id="UP000019678"/>
    </source>
</evidence>
<dbReference type="Proteomes" id="UP000019678">
    <property type="component" value="Unassembled WGS sequence"/>
</dbReference>
<evidence type="ECO:0000313" key="1">
    <source>
        <dbReference type="EMBL" id="EYF06333.1"/>
    </source>
</evidence>
<comment type="caution">
    <text evidence="1">The sequence shown here is derived from an EMBL/GenBank/DDBJ whole genome shotgun (WGS) entry which is preliminary data.</text>
</comment>
<protein>
    <submittedName>
        <fullName evidence="1">Uncharacterized protein</fullName>
    </submittedName>
</protein>
<sequence length="453" mass="47633">MSRPTPPRRPSAPLPTATVLPFVPALVPALVPACVSAFALALVSVVAPAAALAQAVPPPDPPPPDHSIEDLVPALRPATLPEEGLLPSRRHEIVLALPQSFALQHGDLRFRSGIAAEFVPWTFRDQQSIRVGLYGAALLGTWSDGAALGPLGEAGVRARFSLFPDGLVDLYGLLGAGVIGGGDGASRLGLRTSQGLGLRLFRALSTEISADTLFALDGPFRDAASGAQSHHAFGLSTQVGFDLCSLGTFCDHPPVLQERDDRTCCFYSEARQVCESAKEAAVSPVLCASVEAALNTQRHPVLSGEVPFDSFLRAVLSELESRILPSAPAGATPAEATTFTTSDASGAAGASGASAAFAALRQNLKHLQTTHQLISLWRERGRAQERSLAQRRQVIRRKRVYAPYANELLRALGCGWEPGSAGVCRDVCEAPLPTGESCLHATVCALNCPQSTP</sequence>